<organism evidence="3 4">
    <name type="scientific">Granulicella cerasi</name>
    <dbReference type="NCBI Taxonomy" id="741063"/>
    <lineage>
        <taxon>Bacteria</taxon>
        <taxon>Pseudomonadati</taxon>
        <taxon>Acidobacteriota</taxon>
        <taxon>Terriglobia</taxon>
        <taxon>Terriglobales</taxon>
        <taxon>Acidobacteriaceae</taxon>
        <taxon>Granulicella</taxon>
    </lineage>
</organism>
<keyword evidence="1" id="KW-0812">Transmembrane</keyword>
<dbReference type="Proteomes" id="UP001596391">
    <property type="component" value="Unassembled WGS sequence"/>
</dbReference>
<feature type="transmembrane region" description="Helical" evidence="1">
    <location>
        <begin position="24"/>
        <end position="49"/>
    </location>
</feature>
<keyword evidence="4" id="KW-1185">Reference proteome</keyword>
<feature type="transmembrane region" description="Helical" evidence="1">
    <location>
        <begin position="69"/>
        <end position="87"/>
    </location>
</feature>
<sequence>MLLCSAVALGVAHAGAPGEAIKHPLILGAAQAISYLLALAISFFIFPLLWERSFPDGIHWNTRPAKLHWWKLLLLGITLSVLAQLAINHLTGPTSESDVVGLFKTQLSSWLTLIIGGTLPALMEEIAFRGFLLPSLATAYDWLTLDRTPAGLRRWDTTANHTMTAWTFATLLSSLVFALLHAPQLHHAWESFQCSSSSRCSSALCASARTL</sequence>
<protein>
    <submittedName>
        <fullName evidence="3">Type II CAAX prenyl endopeptidase Rce1 family protein</fullName>
    </submittedName>
</protein>
<comment type="caution">
    <text evidence="3">The sequence shown here is derived from an EMBL/GenBank/DDBJ whole genome shotgun (WGS) entry which is preliminary data.</text>
</comment>
<evidence type="ECO:0000256" key="1">
    <source>
        <dbReference type="SAM" id="Phobius"/>
    </source>
</evidence>
<dbReference type="EMBL" id="JBHSWI010000001">
    <property type="protein sequence ID" value="MFC6647361.1"/>
    <property type="molecule type" value="Genomic_DNA"/>
</dbReference>
<dbReference type="PANTHER" id="PTHR43592">
    <property type="entry name" value="CAAX AMINO TERMINAL PROTEASE"/>
    <property type="match status" value="1"/>
</dbReference>
<dbReference type="RefSeq" id="WP_390236221.1">
    <property type="nucleotide sequence ID" value="NZ_JBHSWI010000001.1"/>
</dbReference>
<feature type="domain" description="CAAX prenyl protease 2/Lysostaphin resistance protein A-like" evidence="2">
    <location>
        <begin position="108"/>
        <end position="190"/>
    </location>
</feature>
<dbReference type="InterPro" id="IPR003675">
    <property type="entry name" value="Rce1/LyrA-like_dom"/>
</dbReference>
<dbReference type="PANTHER" id="PTHR43592:SF15">
    <property type="entry name" value="CAAX AMINO TERMINAL PROTEASE FAMILY PROTEIN"/>
    <property type="match status" value="1"/>
</dbReference>
<accession>A0ABW1ZDX2</accession>
<reference evidence="4" key="1">
    <citation type="journal article" date="2019" name="Int. J. Syst. Evol. Microbiol.">
        <title>The Global Catalogue of Microorganisms (GCM) 10K type strain sequencing project: providing services to taxonomists for standard genome sequencing and annotation.</title>
        <authorList>
            <consortium name="The Broad Institute Genomics Platform"/>
            <consortium name="The Broad Institute Genome Sequencing Center for Infectious Disease"/>
            <person name="Wu L."/>
            <person name="Ma J."/>
        </authorList>
    </citation>
    <scope>NUCLEOTIDE SEQUENCE [LARGE SCALE GENOMIC DNA]</scope>
    <source>
        <strain evidence="4">CGMCC 1.16026</strain>
    </source>
</reference>
<keyword evidence="1" id="KW-1133">Transmembrane helix</keyword>
<dbReference type="Pfam" id="PF02517">
    <property type="entry name" value="Rce1-like"/>
    <property type="match status" value="1"/>
</dbReference>
<feature type="transmembrane region" description="Helical" evidence="1">
    <location>
        <begin position="163"/>
        <end position="182"/>
    </location>
</feature>
<gene>
    <name evidence="3" type="ORF">ACFQBQ_17640</name>
</gene>
<evidence type="ECO:0000313" key="3">
    <source>
        <dbReference type="EMBL" id="MFC6647361.1"/>
    </source>
</evidence>
<keyword evidence="1" id="KW-0472">Membrane</keyword>
<evidence type="ECO:0000313" key="4">
    <source>
        <dbReference type="Proteomes" id="UP001596391"/>
    </source>
</evidence>
<name>A0ABW1ZDX2_9BACT</name>
<proteinExistence type="predicted"/>
<evidence type="ECO:0000259" key="2">
    <source>
        <dbReference type="Pfam" id="PF02517"/>
    </source>
</evidence>